<dbReference type="EMBL" id="VIVK01000001">
    <property type="protein sequence ID" value="TWD82336.1"/>
    <property type="molecule type" value="Genomic_DNA"/>
</dbReference>
<name>A0A561BTZ0_9ACTN</name>
<evidence type="ECO:0000313" key="2">
    <source>
        <dbReference type="EMBL" id="TWD82336.1"/>
    </source>
</evidence>
<comment type="caution">
    <text evidence="2">The sequence shown here is derived from an EMBL/GenBank/DDBJ whole genome shotgun (WGS) entry which is preliminary data.</text>
</comment>
<feature type="transmembrane region" description="Helical" evidence="1">
    <location>
        <begin position="71"/>
        <end position="90"/>
    </location>
</feature>
<keyword evidence="1" id="KW-0472">Membrane</keyword>
<keyword evidence="3" id="KW-1185">Reference proteome</keyword>
<organism evidence="2 3">
    <name type="scientific">Kribbella amoyensis</name>
    <dbReference type="NCBI Taxonomy" id="996641"/>
    <lineage>
        <taxon>Bacteria</taxon>
        <taxon>Bacillati</taxon>
        <taxon>Actinomycetota</taxon>
        <taxon>Actinomycetes</taxon>
        <taxon>Propionibacteriales</taxon>
        <taxon>Kribbellaceae</taxon>
        <taxon>Kribbella</taxon>
    </lineage>
</organism>
<accession>A0A561BTZ0</accession>
<feature type="transmembrane region" description="Helical" evidence="1">
    <location>
        <begin position="102"/>
        <end position="120"/>
    </location>
</feature>
<keyword evidence="1" id="KW-0812">Transmembrane</keyword>
<sequence>MAHARGRVSGPALRKWGWRGGFLLAVVVQLYGLYAPTQPGPPGIPYLDKVSHCVIFAAVAYLGLRARIPARWLLGALVAHAVVSELIQGYLLPSRSGDPFDALADVLGVAIGAWFGFRALRRAPGAVQKLPGTT</sequence>
<evidence type="ECO:0000256" key="1">
    <source>
        <dbReference type="SAM" id="Phobius"/>
    </source>
</evidence>
<keyword evidence="1" id="KW-1133">Transmembrane helix</keyword>
<feature type="transmembrane region" description="Helical" evidence="1">
    <location>
        <begin position="46"/>
        <end position="64"/>
    </location>
</feature>
<gene>
    <name evidence="2" type="ORF">FB561_3466</name>
</gene>
<reference evidence="2 3" key="1">
    <citation type="submission" date="2019-06" db="EMBL/GenBank/DDBJ databases">
        <title>Sequencing the genomes of 1000 actinobacteria strains.</title>
        <authorList>
            <person name="Klenk H.-P."/>
        </authorList>
    </citation>
    <scope>NUCLEOTIDE SEQUENCE [LARGE SCALE GENOMIC DNA]</scope>
    <source>
        <strain evidence="2 3">DSM 24683</strain>
    </source>
</reference>
<proteinExistence type="predicted"/>
<evidence type="ECO:0000313" key="3">
    <source>
        <dbReference type="Proteomes" id="UP000318380"/>
    </source>
</evidence>
<dbReference type="AlphaFoldDB" id="A0A561BTZ0"/>
<dbReference type="RefSeq" id="WP_238334868.1">
    <property type="nucleotide sequence ID" value="NZ_VIVK01000001.1"/>
</dbReference>
<feature type="transmembrane region" description="Helical" evidence="1">
    <location>
        <begin position="16"/>
        <end position="34"/>
    </location>
</feature>
<protein>
    <submittedName>
        <fullName evidence="2">VanZ family protein</fullName>
    </submittedName>
</protein>
<dbReference type="Proteomes" id="UP000318380">
    <property type="component" value="Unassembled WGS sequence"/>
</dbReference>